<dbReference type="KEGG" id="mff:MFFC18_02680"/>
<dbReference type="InterPro" id="IPR017896">
    <property type="entry name" value="4Fe4S_Fe-S-bd"/>
</dbReference>
<dbReference type="PANTHER" id="PTHR30176">
    <property type="entry name" value="FERREDOXIN-TYPE PROTEIN NAPH"/>
    <property type="match status" value="1"/>
</dbReference>
<evidence type="ECO:0000256" key="4">
    <source>
        <dbReference type="ARBA" id="ARBA00022982"/>
    </source>
</evidence>
<feature type="transmembrane region" description="Helical" evidence="7">
    <location>
        <begin position="92"/>
        <end position="117"/>
    </location>
</feature>
<evidence type="ECO:0000256" key="3">
    <source>
        <dbReference type="ARBA" id="ARBA00022723"/>
    </source>
</evidence>
<dbReference type="EMBL" id="CP042912">
    <property type="protein sequence ID" value="QEG20420.1"/>
    <property type="molecule type" value="Genomic_DNA"/>
</dbReference>
<dbReference type="PANTHER" id="PTHR30176:SF3">
    <property type="entry name" value="FERREDOXIN-TYPE PROTEIN NAPH"/>
    <property type="match status" value="1"/>
</dbReference>
<feature type="transmembrane region" description="Helical" evidence="7">
    <location>
        <begin position="47"/>
        <end position="72"/>
    </location>
</feature>
<dbReference type="Pfam" id="PF13746">
    <property type="entry name" value="Fer4_18"/>
    <property type="match status" value="1"/>
</dbReference>
<keyword evidence="7" id="KW-1133">Transmembrane helix</keyword>
<keyword evidence="4" id="KW-0249">Electron transport</keyword>
<keyword evidence="7" id="KW-0812">Transmembrane</keyword>
<dbReference type="GO" id="GO:0046872">
    <property type="term" value="F:metal ion binding"/>
    <property type="evidence" value="ECO:0007669"/>
    <property type="project" value="UniProtKB-KW"/>
</dbReference>
<dbReference type="SUPFAM" id="SSF54862">
    <property type="entry name" value="4Fe-4S ferredoxins"/>
    <property type="match status" value="1"/>
</dbReference>
<evidence type="ECO:0000313" key="9">
    <source>
        <dbReference type="EMBL" id="QEG20420.1"/>
    </source>
</evidence>
<dbReference type="InterPro" id="IPR013783">
    <property type="entry name" value="Ig-like_fold"/>
</dbReference>
<organism evidence="9 10">
    <name type="scientific">Mariniblastus fucicola</name>
    <dbReference type="NCBI Taxonomy" id="980251"/>
    <lineage>
        <taxon>Bacteria</taxon>
        <taxon>Pseudomonadati</taxon>
        <taxon>Planctomycetota</taxon>
        <taxon>Planctomycetia</taxon>
        <taxon>Pirellulales</taxon>
        <taxon>Pirellulaceae</taxon>
        <taxon>Mariniblastus</taxon>
    </lineage>
</organism>
<name>A0A5B9P671_9BACT</name>
<sequence>MDEVRPEASGAFLEPEEHVLSTLEADGSRRWLKPKLSKGTLLERRRIVAYVLIAIFTIVPFIKVGGKPFVLLDITARRFTIFGFTFLPTDTMLLAIFLVGVLLSVVLFTALFGRVWCGWACPQTVYMEFLFRPVERFFDGTVGRGGHKKNIPAWRQAAKYVVFFLLCVYLANTFLAYFIGVDRLSQWVTQSPLLHPVPFAVMAFVTFAMMVDFCYFREQMCLIACPYGRFQSVLLDQDSLIVAYDKNRGEPRGRMKKAKSDSLPVVGDCIDCKKCVTTCPTGIDIRQGLQMECINCTQCIDACNDVMKSIGRSPDLIRYSSQSRDEGLTTSLLRARTLIYPTLLLGIAAAFFTVFFMSKTFDAALLREPGNPHTLTEDGQVRNILKLKLTNRTDEPMDFEVQVENPANAVIELQEADLVVQPRETRTFHIGMIAPKDAFSVGRADSQIIVSNQNDVSRTLSLKLIGPYN</sequence>
<proteinExistence type="predicted"/>
<dbReference type="PROSITE" id="PS51379">
    <property type="entry name" value="4FE4S_FER_2"/>
    <property type="match status" value="1"/>
</dbReference>
<dbReference type="AlphaFoldDB" id="A0A5B9P671"/>
<dbReference type="GO" id="GO:0051539">
    <property type="term" value="F:4 iron, 4 sulfur cluster binding"/>
    <property type="evidence" value="ECO:0007669"/>
    <property type="project" value="UniProtKB-KW"/>
</dbReference>
<evidence type="ECO:0000256" key="5">
    <source>
        <dbReference type="ARBA" id="ARBA00023004"/>
    </source>
</evidence>
<keyword evidence="6" id="KW-0411">Iron-sulfur</keyword>
<gene>
    <name evidence="9" type="primary">yccM_1</name>
    <name evidence="9" type="ORF">MFFC18_02680</name>
</gene>
<keyword evidence="2" id="KW-0004">4Fe-4S</keyword>
<keyword evidence="1" id="KW-0813">Transport</keyword>
<dbReference type="GO" id="GO:0005886">
    <property type="term" value="C:plasma membrane"/>
    <property type="evidence" value="ECO:0007669"/>
    <property type="project" value="TreeGrafter"/>
</dbReference>
<feature type="transmembrane region" description="Helical" evidence="7">
    <location>
        <begin position="157"/>
        <end position="179"/>
    </location>
</feature>
<dbReference type="Pfam" id="PF11614">
    <property type="entry name" value="FixG_C"/>
    <property type="match status" value="1"/>
</dbReference>
<dbReference type="Proteomes" id="UP000322214">
    <property type="component" value="Chromosome"/>
</dbReference>
<feature type="transmembrane region" description="Helical" evidence="7">
    <location>
        <begin position="338"/>
        <end position="357"/>
    </location>
</feature>
<keyword evidence="10" id="KW-1185">Reference proteome</keyword>
<feature type="transmembrane region" description="Helical" evidence="7">
    <location>
        <begin position="199"/>
        <end position="216"/>
    </location>
</feature>
<dbReference type="Gene3D" id="2.60.40.10">
    <property type="entry name" value="Immunoglobulins"/>
    <property type="match status" value="1"/>
</dbReference>
<dbReference type="InterPro" id="IPR014116">
    <property type="entry name" value="Cyt_c_oxidase_cbb3_FixG"/>
</dbReference>
<evidence type="ECO:0000256" key="2">
    <source>
        <dbReference type="ARBA" id="ARBA00022485"/>
    </source>
</evidence>
<dbReference type="PROSITE" id="PS00198">
    <property type="entry name" value="4FE4S_FER_1"/>
    <property type="match status" value="1"/>
</dbReference>
<dbReference type="RefSeq" id="WP_075082563.1">
    <property type="nucleotide sequence ID" value="NZ_CP042912.1"/>
</dbReference>
<dbReference type="Pfam" id="PF12801">
    <property type="entry name" value="Fer4_5"/>
    <property type="match status" value="1"/>
</dbReference>
<evidence type="ECO:0000313" key="10">
    <source>
        <dbReference type="Proteomes" id="UP000322214"/>
    </source>
</evidence>
<evidence type="ECO:0000256" key="7">
    <source>
        <dbReference type="SAM" id="Phobius"/>
    </source>
</evidence>
<accession>A0A5B9P671</accession>
<dbReference type="InterPro" id="IPR051684">
    <property type="entry name" value="Electron_Trans/Redox"/>
</dbReference>
<dbReference type="InterPro" id="IPR017900">
    <property type="entry name" value="4Fe4S_Fe_S_CS"/>
</dbReference>
<dbReference type="STRING" id="980251.GCA_001642875_04563"/>
<keyword evidence="5" id="KW-0408">Iron</keyword>
<reference evidence="9 10" key="1">
    <citation type="submission" date="2019-08" db="EMBL/GenBank/DDBJ databases">
        <title>Deep-cultivation of Planctomycetes and their phenomic and genomic characterization uncovers novel biology.</title>
        <authorList>
            <person name="Wiegand S."/>
            <person name="Jogler M."/>
            <person name="Boedeker C."/>
            <person name="Pinto D."/>
            <person name="Vollmers J."/>
            <person name="Rivas-Marin E."/>
            <person name="Kohn T."/>
            <person name="Peeters S.H."/>
            <person name="Heuer A."/>
            <person name="Rast P."/>
            <person name="Oberbeckmann S."/>
            <person name="Bunk B."/>
            <person name="Jeske O."/>
            <person name="Meyerdierks A."/>
            <person name="Storesund J.E."/>
            <person name="Kallscheuer N."/>
            <person name="Luecker S."/>
            <person name="Lage O.M."/>
            <person name="Pohl T."/>
            <person name="Merkel B.J."/>
            <person name="Hornburger P."/>
            <person name="Mueller R.-W."/>
            <person name="Bruemmer F."/>
            <person name="Labrenz M."/>
            <person name="Spormann A.M."/>
            <person name="Op den Camp H."/>
            <person name="Overmann J."/>
            <person name="Amann R."/>
            <person name="Jetten M.S.M."/>
            <person name="Mascher T."/>
            <person name="Medema M.H."/>
            <person name="Devos D.P."/>
            <person name="Kaster A.-K."/>
            <person name="Ovreas L."/>
            <person name="Rohde M."/>
            <person name="Galperin M.Y."/>
            <person name="Jogler C."/>
        </authorList>
    </citation>
    <scope>NUCLEOTIDE SEQUENCE [LARGE SCALE GENOMIC DNA]</scope>
    <source>
        <strain evidence="9 10">FC18</strain>
    </source>
</reference>
<keyword evidence="7" id="KW-0472">Membrane</keyword>
<keyword evidence="3" id="KW-0479">Metal-binding</keyword>
<evidence type="ECO:0000256" key="6">
    <source>
        <dbReference type="ARBA" id="ARBA00023014"/>
    </source>
</evidence>
<feature type="domain" description="4Fe-4S ferredoxin-type" evidence="8">
    <location>
        <begin position="261"/>
        <end position="288"/>
    </location>
</feature>
<dbReference type="OrthoDB" id="9786132at2"/>
<dbReference type="Gene3D" id="3.30.70.20">
    <property type="match status" value="1"/>
</dbReference>
<evidence type="ECO:0000259" key="8">
    <source>
        <dbReference type="PROSITE" id="PS51379"/>
    </source>
</evidence>
<dbReference type="InterPro" id="IPR032879">
    <property type="entry name" value="FixG_C"/>
</dbReference>
<dbReference type="NCBIfam" id="TIGR02745">
    <property type="entry name" value="ccoG_rdxA_fixG"/>
    <property type="match status" value="1"/>
</dbReference>
<evidence type="ECO:0000256" key="1">
    <source>
        <dbReference type="ARBA" id="ARBA00022448"/>
    </source>
</evidence>
<protein>
    <submittedName>
        <fullName evidence="9">Electron transport protein YccM</fullName>
    </submittedName>
</protein>